<keyword evidence="2 4" id="KW-0378">Hydrolase</keyword>
<feature type="domain" description="Peptidase M20 dimerisation" evidence="3">
    <location>
        <begin position="210"/>
        <end position="311"/>
    </location>
</feature>
<dbReference type="NCBIfam" id="NF006771">
    <property type="entry name" value="PRK09290.1-5"/>
    <property type="match status" value="1"/>
</dbReference>
<dbReference type="EMBL" id="JBHSTE010000007">
    <property type="protein sequence ID" value="MFC6334623.1"/>
    <property type="molecule type" value="Genomic_DNA"/>
</dbReference>
<keyword evidence="5" id="KW-1185">Reference proteome</keyword>
<gene>
    <name evidence="4" type="ORF">ACFP56_18490</name>
</gene>
<comment type="similarity">
    <text evidence="1">Belongs to the peptidase M20 family.</text>
</comment>
<evidence type="ECO:0000313" key="5">
    <source>
        <dbReference type="Proteomes" id="UP001596233"/>
    </source>
</evidence>
<proteinExistence type="inferred from homology"/>
<dbReference type="Pfam" id="PF07687">
    <property type="entry name" value="M20_dimer"/>
    <property type="match status" value="1"/>
</dbReference>
<dbReference type="InterPro" id="IPR010158">
    <property type="entry name" value="Amidase_Cbmase"/>
</dbReference>
<evidence type="ECO:0000313" key="4">
    <source>
        <dbReference type="EMBL" id="MFC6334623.1"/>
    </source>
</evidence>
<organism evidence="4 5">
    <name type="scientific">Paenibacillus septentrionalis</name>
    <dbReference type="NCBI Taxonomy" id="429342"/>
    <lineage>
        <taxon>Bacteria</taxon>
        <taxon>Bacillati</taxon>
        <taxon>Bacillota</taxon>
        <taxon>Bacilli</taxon>
        <taxon>Bacillales</taxon>
        <taxon>Paenibacillaceae</taxon>
        <taxon>Paenibacillus</taxon>
    </lineage>
</organism>
<dbReference type="PIRSF" id="PIRSF001235">
    <property type="entry name" value="Amidase_carbamoylase"/>
    <property type="match status" value="1"/>
</dbReference>
<dbReference type="CDD" id="cd03884">
    <property type="entry name" value="M20_bAS"/>
    <property type="match status" value="1"/>
</dbReference>
<evidence type="ECO:0000259" key="3">
    <source>
        <dbReference type="Pfam" id="PF07687"/>
    </source>
</evidence>
<dbReference type="SUPFAM" id="SSF55031">
    <property type="entry name" value="Bacterial exopeptidase dimerisation domain"/>
    <property type="match status" value="1"/>
</dbReference>
<accession>A0ABW1V9G6</accession>
<evidence type="ECO:0000256" key="1">
    <source>
        <dbReference type="ARBA" id="ARBA00006153"/>
    </source>
</evidence>
<dbReference type="NCBIfam" id="TIGR01879">
    <property type="entry name" value="hydantase"/>
    <property type="match status" value="1"/>
</dbReference>
<dbReference type="Proteomes" id="UP001596233">
    <property type="component" value="Unassembled WGS sequence"/>
</dbReference>
<dbReference type="PANTHER" id="PTHR32494:SF5">
    <property type="entry name" value="ALLANTOATE AMIDOHYDROLASE"/>
    <property type="match status" value="1"/>
</dbReference>
<dbReference type="InterPro" id="IPR002933">
    <property type="entry name" value="Peptidase_M20"/>
</dbReference>
<name>A0ABW1V9G6_9BACL</name>
<dbReference type="InterPro" id="IPR011650">
    <property type="entry name" value="Peptidase_M20_dimer"/>
</dbReference>
<sequence length="410" mass="44905">MTVNGERLWARVMELGRIGEDESGGITRFSFSELERQAKAQVSRYMIEAGMIVREDAAGNLIGSYEGQEPSAPVVVTGSHIDTVAQGGKFDGALGVLSAIEAVQSMHEQGIQPKHTIEVIAFSDEEGSRFGFGMIGSRALAGTLKQEDLTYQDEQGISIAEAMRQAGLDPKQIELAARKPEDIKAYVELHIEQGKVLEQLDQPVGLVTGIAGPLWLQFTLLGEAGHAGATPMNMRRDPLQAATSIFDFIYRETRQFKHAVATVGKLKVLPGGVNIIPGEVQFSLDLRDIDQAERDRLEQRIRSFTEQVCKEQQIEYKIELLQRVPPVPSSAIVMQAIEQAAQLTGTKLPLLVSGAGHDGMQFHSLCPVGMIFVRSKDGISHNPKEWSSQEDCEAGTSILYHTLLQLAERS</sequence>
<reference evidence="5" key="1">
    <citation type="journal article" date="2019" name="Int. J. Syst. Evol. Microbiol.">
        <title>The Global Catalogue of Microorganisms (GCM) 10K type strain sequencing project: providing services to taxonomists for standard genome sequencing and annotation.</title>
        <authorList>
            <consortium name="The Broad Institute Genomics Platform"/>
            <consortium name="The Broad Institute Genome Sequencing Center for Infectious Disease"/>
            <person name="Wu L."/>
            <person name="Ma J."/>
        </authorList>
    </citation>
    <scope>NUCLEOTIDE SEQUENCE [LARGE SCALE GENOMIC DNA]</scope>
    <source>
        <strain evidence="5">PCU 280</strain>
    </source>
</reference>
<dbReference type="Pfam" id="PF01546">
    <property type="entry name" value="Peptidase_M20"/>
    <property type="match status" value="1"/>
</dbReference>
<dbReference type="SUPFAM" id="SSF53187">
    <property type="entry name" value="Zn-dependent exopeptidases"/>
    <property type="match status" value="1"/>
</dbReference>
<evidence type="ECO:0000256" key="2">
    <source>
        <dbReference type="ARBA" id="ARBA00022801"/>
    </source>
</evidence>
<dbReference type="Gene3D" id="3.40.630.10">
    <property type="entry name" value="Zn peptidases"/>
    <property type="match status" value="1"/>
</dbReference>
<dbReference type="GO" id="GO:0016787">
    <property type="term" value="F:hydrolase activity"/>
    <property type="evidence" value="ECO:0007669"/>
    <property type="project" value="UniProtKB-KW"/>
</dbReference>
<comment type="caution">
    <text evidence="4">The sequence shown here is derived from an EMBL/GenBank/DDBJ whole genome shotgun (WGS) entry which is preliminary data.</text>
</comment>
<dbReference type="RefSeq" id="WP_379237780.1">
    <property type="nucleotide sequence ID" value="NZ_JBHSTE010000007.1"/>
</dbReference>
<dbReference type="InterPro" id="IPR036264">
    <property type="entry name" value="Bact_exopeptidase_dim_dom"/>
</dbReference>
<protein>
    <submittedName>
        <fullName evidence="4">Zn-dependent hydrolase</fullName>
    </submittedName>
</protein>
<dbReference type="PANTHER" id="PTHR32494">
    <property type="entry name" value="ALLANTOATE DEIMINASE-RELATED"/>
    <property type="match status" value="1"/>
</dbReference>
<dbReference type="Gene3D" id="3.30.70.360">
    <property type="match status" value="1"/>
</dbReference>